<keyword evidence="6 7" id="KW-0472">Membrane</keyword>
<feature type="transmembrane region" description="Helical" evidence="7">
    <location>
        <begin position="33"/>
        <end position="55"/>
    </location>
</feature>
<organism evidence="9 10">
    <name type="scientific">Angustibacter aerolatus</name>
    <dbReference type="NCBI Taxonomy" id="1162965"/>
    <lineage>
        <taxon>Bacteria</taxon>
        <taxon>Bacillati</taxon>
        <taxon>Actinomycetota</taxon>
        <taxon>Actinomycetes</taxon>
        <taxon>Kineosporiales</taxon>
        <taxon>Kineosporiaceae</taxon>
    </lineage>
</organism>
<evidence type="ECO:0000256" key="4">
    <source>
        <dbReference type="ARBA" id="ARBA00022692"/>
    </source>
</evidence>
<comment type="subcellular location">
    <subcellularLocation>
        <location evidence="1 7">Cell membrane</location>
        <topology evidence="1 7">Multi-pass membrane protein</topology>
    </subcellularLocation>
</comment>
<proteinExistence type="inferred from homology"/>
<evidence type="ECO:0000256" key="6">
    <source>
        <dbReference type="ARBA" id="ARBA00023136"/>
    </source>
</evidence>
<gene>
    <name evidence="9" type="ORF">GCM10025868_25820</name>
</gene>
<keyword evidence="3 7" id="KW-1003">Cell membrane</keyword>
<protein>
    <recommendedName>
        <fullName evidence="8">VTT domain-containing protein</fullName>
    </recommendedName>
</protein>
<comment type="similarity">
    <text evidence="2 7">Belongs to the DedA family.</text>
</comment>
<dbReference type="InterPro" id="IPR032818">
    <property type="entry name" value="DedA-like"/>
</dbReference>
<name>A0ABQ6JKD9_9ACTN</name>
<dbReference type="InterPro" id="IPR032816">
    <property type="entry name" value="VTT_dom"/>
</dbReference>
<comment type="caution">
    <text evidence="9">The sequence shown here is derived from an EMBL/GenBank/DDBJ whole genome shotgun (WGS) entry which is preliminary data.</text>
</comment>
<feature type="domain" description="VTT" evidence="8">
    <location>
        <begin position="13"/>
        <end position="138"/>
    </location>
</feature>
<dbReference type="PANTHER" id="PTHR30353">
    <property type="entry name" value="INNER MEMBRANE PROTEIN DEDA-RELATED"/>
    <property type="match status" value="1"/>
</dbReference>
<evidence type="ECO:0000313" key="10">
    <source>
        <dbReference type="Proteomes" id="UP001157017"/>
    </source>
</evidence>
<sequence length="194" mass="21212">MFAECGLFLFFMPGDSLLFTVGLFAARGDLDQPLWLICVILAVAAFLGNVCGYEIGRRAGPALFKPGSRIFKPKRVDQTVAFFDHYGGRAILLARFVPIVRTFVTLVAGVAEMPRRVFLFWTGLGAVIWGVGVTLLGHWLGGYALIRDHLEALAILVVLVSVIPMGIEALRARRRMAAGREPATSRVLDEDAAH</sequence>
<keyword evidence="10" id="KW-1185">Reference proteome</keyword>
<feature type="transmembrane region" description="Helical" evidence="7">
    <location>
        <begin position="6"/>
        <end position="26"/>
    </location>
</feature>
<dbReference type="PANTHER" id="PTHR30353:SF0">
    <property type="entry name" value="TRANSMEMBRANE PROTEIN"/>
    <property type="match status" value="1"/>
</dbReference>
<accession>A0ABQ6JKD9</accession>
<feature type="transmembrane region" description="Helical" evidence="7">
    <location>
        <begin position="152"/>
        <end position="170"/>
    </location>
</feature>
<dbReference type="EMBL" id="BSUZ01000001">
    <property type="protein sequence ID" value="GMA87332.1"/>
    <property type="molecule type" value="Genomic_DNA"/>
</dbReference>
<evidence type="ECO:0000313" key="9">
    <source>
        <dbReference type="EMBL" id="GMA87332.1"/>
    </source>
</evidence>
<evidence type="ECO:0000256" key="5">
    <source>
        <dbReference type="ARBA" id="ARBA00022989"/>
    </source>
</evidence>
<dbReference type="Pfam" id="PF09335">
    <property type="entry name" value="VTT_dom"/>
    <property type="match status" value="1"/>
</dbReference>
<feature type="transmembrane region" description="Helical" evidence="7">
    <location>
        <begin position="118"/>
        <end position="140"/>
    </location>
</feature>
<evidence type="ECO:0000256" key="1">
    <source>
        <dbReference type="ARBA" id="ARBA00004651"/>
    </source>
</evidence>
<keyword evidence="4 7" id="KW-0812">Transmembrane</keyword>
<dbReference type="Proteomes" id="UP001157017">
    <property type="component" value="Unassembled WGS sequence"/>
</dbReference>
<evidence type="ECO:0000259" key="8">
    <source>
        <dbReference type="Pfam" id="PF09335"/>
    </source>
</evidence>
<feature type="transmembrane region" description="Helical" evidence="7">
    <location>
        <begin position="90"/>
        <end position="111"/>
    </location>
</feature>
<evidence type="ECO:0000256" key="7">
    <source>
        <dbReference type="RuleBase" id="RU367016"/>
    </source>
</evidence>
<evidence type="ECO:0000256" key="3">
    <source>
        <dbReference type="ARBA" id="ARBA00022475"/>
    </source>
</evidence>
<reference evidence="10" key="1">
    <citation type="journal article" date="2019" name="Int. J. Syst. Evol. Microbiol.">
        <title>The Global Catalogue of Microorganisms (GCM) 10K type strain sequencing project: providing services to taxonomists for standard genome sequencing and annotation.</title>
        <authorList>
            <consortium name="The Broad Institute Genomics Platform"/>
            <consortium name="The Broad Institute Genome Sequencing Center for Infectious Disease"/>
            <person name="Wu L."/>
            <person name="Ma J."/>
        </authorList>
    </citation>
    <scope>NUCLEOTIDE SEQUENCE [LARGE SCALE GENOMIC DNA]</scope>
    <source>
        <strain evidence="10">NBRC 108730</strain>
    </source>
</reference>
<keyword evidence="5 7" id="KW-1133">Transmembrane helix</keyword>
<evidence type="ECO:0000256" key="2">
    <source>
        <dbReference type="ARBA" id="ARBA00010792"/>
    </source>
</evidence>